<keyword evidence="2" id="KW-0521">NADP</keyword>
<dbReference type="PANTHER" id="PTHR24320:SF152">
    <property type="entry name" value="SHORT-CHAIN DEHYDROGENASE_REDUCTASE FAMILY PROTEIN"/>
    <property type="match status" value="1"/>
</dbReference>
<dbReference type="Gene3D" id="3.40.50.720">
    <property type="entry name" value="NAD(P)-binding Rossmann-like Domain"/>
    <property type="match status" value="1"/>
</dbReference>
<keyword evidence="4" id="KW-1133">Transmembrane helix</keyword>
<keyword evidence="4" id="KW-0812">Transmembrane</keyword>
<evidence type="ECO:0000256" key="1">
    <source>
        <dbReference type="ARBA" id="ARBA00006484"/>
    </source>
</evidence>
<dbReference type="GO" id="GO:0016491">
    <property type="term" value="F:oxidoreductase activity"/>
    <property type="evidence" value="ECO:0007669"/>
    <property type="project" value="UniProtKB-KW"/>
</dbReference>
<dbReference type="eggNOG" id="KOG1208">
    <property type="taxonomic scope" value="Eukaryota"/>
</dbReference>
<proteinExistence type="inferred from homology"/>
<feature type="transmembrane region" description="Helical" evidence="4">
    <location>
        <begin position="254"/>
        <end position="272"/>
    </location>
</feature>
<evidence type="ECO:0000256" key="3">
    <source>
        <dbReference type="ARBA" id="ARBA00023002"/>
    </source>
</evidence>
<dbReference type="InterPro" id="IPR036291">
    <property type="entry name" value="NAD(P)-bd_dom_sf"/>
</dbReference>
<dbReference type="OMA" id="FGKQSWT"/>
<dbReference type="EMBL" id="KB706171">
    <property type="protein sequence ID" value="EMR68833.1"/>
    <property type="molecule type" value="Genomic_DNA"/>
</dbReference>
<dbReference type="HOGENOM" id="CLU_010194_44_3_1"/>
<dbReference type="PANTHER" id="PTHR24320">
    <property type="entry name" value="RETINOL DEHYDROGENASE"/>
    <property type="match status" value="1"/>
</dbReference>
<gene>
    <name evidence="5" type="ORF">UCREL1_4147</name>
</gene>
<dbReference type="PRINTS" id="PR00081">
    <property type="entry name" value="GDHRDH"/>
</dbReference>
<keyword evidence="3" id="KW-0560">Oxidoreductase</keyword>
<protein>
    <submittedName>
        <fullName evidence="5">Putative short-chain protein</fullName>
    </submittedName>
</protein>
<evidence type="ECO:0000313" key="6">
    <source>
        <dbReference type="Proteomes" id="UP000012174"/>
    </source>
</evidence>
<dbReference type="SUPFAM" id="SSF51735">
    <property type="entry name" value="NAD(P)-binding Rossmann-fold domains"/>
    <property type="match status" value="1"/>
</dbReference>
<dbReference type="PROSITE" id="PS00061">
    <property type="entry name" value="ADH_SHORT"/>
    <property type="match status" value="1"/>
</dbReference>
<dbReference type="KEGG" id="ela:UCREL1_4147"/>
<dbReference type="Pfam" id="PF00106">
    <property type="entry name" value="adh_short"/>
    <property type="match status" value="1"/>
</dbReference>
<evidence type="ECO:0000313" key="5">
    <source>
        <dbReference type="EMBL" id="EMR68833.1"/>
    </source>
</evidence>
<keyword evidence="6" id="KW-1185">Reference proteome</keyword>
<name>M7SWD0_EUTLA</name>
<dbReference type="InterPro" id="IPR002347">
    <property type="entry name" value="SDR_fam"/>
</dbReference>
<dbReference type="AlphaFoldDB" id="M7SWD0"/>
<accession>M7SWD0</accession>
<evidence type="ECO:0000256" key="4">
    <source>
        <dbReference type="SAM" id="Phobius"/>
    </source>
</evidence>
<reference evidence="6" key="1">
    <citation type="journal article" date="2013" name="Genome Announc.">
        <title>Draft genome sequence of the grapevine dieback fungus Eutypa lata UCR-EL1.</title>
        <authorList>
            <person name="Blanco-Ulate B."/>
            <person name="Rolshausen P.E."/>
            <person name="Cantu D."/>
        </authorList>
    </citation>
    <scope>NUCLEOTIDE SEQUENCE [LARGE SCALE GENOMIC DNA]</scope>
    <source>
        <strain evidence="6">UCR-EL1</strain>
    </source>
</reference>
<keyword evidence="4" id="KW-0472">Membrane</keyword>
<comment type="similarity">
    <text evidence="1">Belongs to the short-chain dehydrogenases/reductases (SDR) family.</text>
</comment>
<sequence>MATTKGTILVTGANGGLGSAIVKQIVSQPELAAYHGLYTVRDATSASAAALSSILAGSPSHQRDVLSLDLTKLQSVRRMAETINARVSASDIPPIRTLILNAGFQEFEKQSWTEDGLDTSFGANYLGHWLLTLLLLDSMDKESGRIVLIGSQSHDPYDPRNESAKAFVDEKYKTFLPDGEASFEAIAKGTWSTLEEDSSWRSSFRRYGASKLFSIMMIYELQRRMDRDPALKNICILGVDPGTMITGMTRNAPWLIRVLIFQIVYPLILWLFPNGPVRSTQKSASHVLQAAFDSSPVLGQFPKSLYLNGAEPFETSAESRDARKRDLVWKESIRYAKLKEGETVLADWK</sequence>
<organism evidence="5 6">
    <name type="scientific">Eutypa lata (strain UCR-EL1)</name>
    <name type="common">Grapevine dieback disease fungus</name>
    <name type="synonym">Eutypa armeniacae</name>
    <dbReference type="NCBI Taxonomy" id="1287681"/>
    <lineage>
        <taxon>Eukaryota</taxon>
        <taxon>Fungi</taxon>
        <taxon>Dikarya</taxon>
        <taxon>Ascomycota</taxon>
        <taxon>Pezizomycotina</taxon>
        <taxon>Sordariomycetes</taxon>
        <taxon>Xylariomycetidae</taxon>
        <taxon>Xylariales</taxon>
        <taxon>Diatrypaceae</taxon>
        <taxon>Eutypa</taxon>
    </lineage>
</organism>
<dbReference type="Proteomes" id="UP000012174">
    <property type="component" value="Unassembled WGS sequence"/>
</dbReference>
<evidence type="ECO:0000256" key="2">
    <source>
        <dbReference type="ARBA" id="ARBA00022857"/>
    </source>
</evidence>
<dbReference type="InterPro" id="IPR020904">
    <property type="entry name" value="Sc_DH/Rdtase_CS"/>
</dbReference>
<dbReference type="OrthoDB" id="191139at2759"/>